<dbReference type="HOGENOM" id="CLU_2910500_0_0_1"/>
<protein>
    <submittedName>
        <fullName evidence="1">Uncharacterized protein</fullName>
    </submittedName>
</protein>
<dbReference type="AlphaFoldDB" id="U9UVC0"/>
<name>U9UVC0_RHIID</name>
<organism evidence="1">
    <name type="scientific">Rhizophagus irregularis (strain DAOM 181602 / DAOM 197198 / MUCL 43194)</name>
    <name type="common">Arbuscular mycorrhizal fungus</name>
    <name type="synonym">Glomus intraradices</name>
    <dbReference type="NCBI Taxonomy" id="747089"/>
    <lineage>
        <taxon>Eukaryota</taxon>
        <taxon>Fungi</taxon>
        <taxon>Fungi incertae sedis</taxon>
        <taxon>Mucoromycota</taxon>
        <taxon>Glomeromycotina</taxon>
        <taxon>Glomeromycetes</taxon>
        <taxon>Glomerales</taxon>
        <taxon>Glomeraceae</taxon>
        <taxon>Rhizophagus</taxon>
    </lineage>
</organism>
<sequence>VSSTSEDVYFVNEEVFFDEEVFSINEETPIDDKNPQKSYLISMIQELPDKDISQARNLISIM</sequence>
<accession>U9UVC0</accession>
<gene>
    <name evidence="1" type="ORF">GLOINDRAFT_2122</name>
</gene>
<feature type="non-terminal residue" evidence="1">
    <location>
        <position position="1"/>
    </location>
</feature>
<proteinExistence type="predicted"/>
<evidence type="ECO:0000313" key="1">
    <source>
        <dbReference type="EMBL" id="ESA19511.1"/>
    </source>
</evidence>
<reference evidence="1" key="1">
    <citation type="submission" date="2013-07" db="EMBL/GenBank/DDBJ databases">
        <title>The genome of an arbuscular mycorrhizal fungus provides insights into the evolution of the oldest plant symbiosis.</title>
        <authorList>
            <consortium name="DOE Joint Genome Institute"/>
            <person name="Tisserant E."/>
            <person name="Malbreil M."/>
            <person name="Kuo A."/>
            <person name="Kohler A."/>
            <person name="Symeonidi A."/>
            <person name="Balestrini R."/>
            <person name="Charron P."/>
            <person name="Duensing N."/>
            <person name="Frei-dit-Frey N."/>
            <person name="Gianinazzi-Pearson V."/>
            <person name="Gilbert B."/>
            <person name="Handa Y."/>
            <person name="Hijri M."/>
            <person name="Kaul R."/>
            <person name="Kawaguchi M."/>
            <person name="Krajinski F."/>
            <person name="Lammers P."/>
            <person name="Lapierre D."/>
            <person name="Masclaux F.G."/>
            <person name="Murat C."/>
            <person name="Morin E."/>
            <person name="Ndikumana S."/>
            <person name="Pagni M."/>
            <person name="Petitpierre D."/>
            <person name="Requena N."/>
            <person name="Rosikiewicz P."/>
            <person name="Riley R."/>
            <person name="Saito K."/>
            <person name="San Clemente H."/>
            <person name="Shapiro H."/>
            <person name="van Tuinen D."/>
            <person name="Becard G."/>
            <person name="Bonfante P."/>
            <person name="Paszkowski U."/>
            <person name="Shachar-Hill Y."/>
            <person name="Young J.P."/>
            <person name="Sanders I.R."/>
            <person name="Henrissat B."/>
            <person name="Rensing S.A."/>
            <person name="Grigoriev I.V."/>
            <person name="Corradi N."/>
            <person name="Roux C."/>
            <person name="Martin F."/>
        </authorList>
    </citation>
    <scope>NUCLEOTIDE SEQUENCE</scope>
    <source>
        <strain evidence="1">DAOM 197198</strain>
    </source>
</reference>
<dbReference type="EMBL" id="KI278187">
    <property type="protein sequence ID" value="ESA19511.1"/>
    <property type="molecule type" value="Genomic_DNA"/>
</dbReference>
<dbReference type="VEuPathDB" id="FungiDB:RhiirFUN_026567"/>